<evidence type="ECO:0000256" key="6">
    <source>
        <dbReference type="ARBA" id="ARBA00022801"/>
    </source>
</evidence>
<keyword evidence="8" id="KW-0694">RNA-binding</keyword>
<keyword evidence="2" id="KW-0548">Nucleotidyltransferase</keyword>
<dbReference type="InterPro" id="IPR036397">
    <property type="entry name" value="RNaseH_sf"/>
</dbReference>
<evidence type="ECO:0000256" key="3">
    <source>
        <dbReference type="ARBA" id="ARBA00022722"/>
    </source>
</evidence>
<evidence type="ECO:0000256" key="2">
    <source>
        <dbReference type="ARBA" id="ARBA00022695"/>
    </source>
</evidence>
<evidence type="ECO:0000256" key="14">
    <source>
        <dbReference type="ARBA" id="ARBA00049244"/>
    </source>
</evidence>
<keyword evidence="4" id="KW-0479">Metal-binding</keyword>
<dbReference type="InterPro" id="IPR012337">
    <property type="entry name" value="RNaseH-like_sf"/>
</dbReference>
<dbReference type="PANTHER" id="PTHR42648">
    <property type="entry name" value="TRANSPOSASE, PUTATIVE-RELATED"/>
    <property type="match status" value="1"/>
</dbReference>
<dbReference type="GO" id="GO:0016787">
    <property type="term" value="F:hydrolase activity"/>
    <property type="evidence" value="ECO:0007669"/>
    <property type="project" value="UniProtKB-KW"/>
</dbReference>
<evidence type="ECO:0000256" key="9">
    <source>
        <dbReference type="ARBA" id="ARBA00022908"/>
    </source>
</evidence>
<dbReference type="PANTHER" id="PTHR42648:SF11">
    <property type="entry name" value="TRANSPOSON TY4-P GAG-POL POLYPROTEIN"/>
    <property type="match status" value="1"/>
</dbReference>
<dbReference type="GO" id="GO:0003723">
    <property type="term" value="F:RNA binding"/>
    <property type="evidence" value="ECO:0007669"/>
    <property type="project" value="UniProtKB-KW"/>
</dbReference>
<protein>
    <recommendedName>
        <fullName evidence="16">Integrase catalytic domain-containing protein</fullName>
    </recommendedName>
</protein>
<dbReference type="AlphaFoldDB" id="A0A2N5T131"/>
<evidence type="ECO:0000256" key="12">
    <source>
        <dbReference type="ARBA" id="ARBA00023172"/>
    </source>
</evidence>
<dbReference type="GO" id="GO:0003964">
    <property type="term" value="F:RNA-directed DNA polymerase activity"/>
    <property type="evidence" value="ECO:0007669"/>
    <property type="project" value="UniProtKB-KW"/>
</dbReference>
<feature type="region of interest" description="Disordered" evidence="15">
    <location>
        <begin position="484"/>
        <end position="536"/>
    </location>
</feature>
<dbReference type="GO" id="GO:0015074">
    <property type="term" value="P:DNA integration"/>
    <property type="evidence" value="ECO:0007669"/>
    <property type="project" value="UniProtKB-KW"/>
</dbReference>
<dbReference type="GO" id="GO:0003887">
    <property type="term" value="F:DNA-directed DNA polymerase activity"/>
    <property type="evidence" value="ECO:0007669"/>
    <property type="project" value="UniProtKB-KW"/>
</dbReference>
<dbReference type="PROSITE" id="PS50994">
    <property type="entry name" value="INTEGRASE"/>
    <property type="match status" value="1"/>
</dbReference>
<evidence type="ECO:0000256" key="8">
    <source>
        <dbReference type="ARBA" id="ARBA00022884"/>
    </source>
</evidence>
<name>A0A2N5T131_9BASI</name>
<dbReference type="GO" id="GO:0046872">
    <property type="term" value="F:metal ion binding"/>
    <property type="evidence" value="ECO:0007669"/>
    <property type="project" value="UniProtKB-KW"/>
</dbReference>
<evidence type="ECO:0000256" key="5">
    <source>
        <dbReference type="ARBA" id="ARBA00022759"/>
    </source>
</evidence>
<dbReference type="GO" id="GO:0006310">
    <property type="term" value="P:DNA recombination"/>
    <property type="evidence" value="ECO:0007669"/>
    <property type="project" value="UniProtKB-KW"/>
</dbReference>
<evidence type="ECO:0000256" key="10">
    <source>
        <dbReference type="ARBA" id="ARBA00022918"/>
    </source>
</evidence>
<dbReference type="SUPFAM" id="SSF53098">
    <property type="entry name" value="Ribonuclease H-like"/>
    <property type="match status" value="1"/>
</dbReference>
<keyword evidence="10" id="KW-0695">RNA-directed DNA polymerase</keyword>
<evidence type="ECO:0000256" key="15">
    <source>
        <dbReference type="SAM" id="MobiDB-lite"/>
    </source>
</evidence>
<sequence length="919" mass="102575">MYEFCQNLGFYVTHLYRGFPGSSQHPSRKPNLPAKQSVLLQLIKLLRTSDPNPTNLSSPPRISYNNVPPPPPAAEIPIPAPAAPPHQQAHPDRRHARRAASAQQTFGRGHPNQRQPAADGTGLPPYGEPFRAHAHIPPPYPPADPPRRPEDLDRTAAAIIASVNAQIRDKDRLKSDGSNYAVGVDFLDKRMRNAINRDVFFNRPSRNPLHKRIGWSILISSVDRSIRCSLVRLGTAHEMWTDLQDRFNSVSRAAQMNVFRRLLAFDILAHSSTAAMASSLHDILDELEIIHIDFIRDYVGGLILQHSLSSEPELSEEFDCMIENHFQSLPNGQLMDVDSMFRMLDVIRRCQTLQPRGRALTAPAPTIALEAEVDDGPPTPDTALNKLKLLAAHPDNIPDAYDFLAMQAGHCWQCQSPDHLLRNCPMCARPSASTFGRNRMPRGPANQLAGPMPRNHPAGFQSWYPIITPPRFTGVYPQQAPLTHVGQRGQQPSNGPPARPADYFLPNYGNRRPANSPAHPAPPSQPSTNEASVPPGFNSTAWMVELGDVNDGLANINFGHVEVTTSTDVPIVDSATSANNAYITGKGDLTFHGANNQRVTIHGVLYCEIARSTLISLAALQKANAYFSYNIIQDCFNVFSRDNILVFRCPFVPLHNKWIFPSPIIMLNATKPMPTCFPSREIMPMPLCNATTTCPPMSVPECCPISTDLRTDLQREGFVAPLNIEKKELTAQSLTRNEQILLYWHWFFGHASLKKICQLIQEKMCEGLSKSLPKGNFPCDVCARGKSINKNRLSPSGRKFKKLEVVTADLMGPFEVKTFNKGKYLLTIRDMATGFSEAKVLESKDRACNLLTKTDLRWERQTSKKVKILRMDNGGEFSSKVLDSFIKSHGIKEERAPLPERRHRTFQPNRGRYGEDHSH</sequence>
<keyword evidence="7" id="KW-0460">Magnesium</keyword>
<proteinExistence type="predicted"/>
<dbReference type="InterPro" id="IPR039537">
    <property type="entry name" value="Retrotran_Ty1/copia-like"/>
</dbReference>
<keyword evidence="9" id="KW-0229">DNA integration</keyword>
<organism evidence="17 18">
    <name type="scientific">Puccinia coronata f. sp. avenae</name>
    <dbReference type="NCBI Taxonomy" id="200324"/>
    <lineage>
        <taxon>Eukaryota</taxon>
        <taxon>Fungi</taxon>
        <taxon>Dikarya</taxon>
        <taxon>Basidiomycota</taxon>
        <taxon>Pucciniomycotina</taxon>
        <taxon>Pucciniomycetes</taxon>
        <taxon>Pucciniales</taxon>
        <taxon>Pucciniaceae</taxon>
        <taxon>Puccinia</taxon>
    </lineage>
</organism>
<keyword evidence="11" id="KW-0239">DNA-directed DNA polymerase</keyword>
<comment type="catalytic activity">
    <reaction evidence="14">
        <text>DNA(n) + a 2'-deoxyribonucleoside 5'-triphosphate = DNA(n+1) + diphosphate</text>
        <dbReference type="Rhea" id="RHEA:22508"/>
        <dbReference type="Rhea" id="RHEA-COMP:17339"/>
        <dbReference type="Rhea" id="RHEA-COMP:17340"/>
        <dbReference type="ChEBI" id="CHEBI:33019"/>
        <dbReference type="ChEBI" id="CHEBI:61560"/>
        <dbReference type="ChEBI" id="CHEBI:173112"/>
        <dbReference type="EC" id="2.7.7.7"/>
    </reaction>
</comment>
<evidence type="ECO:0000313" key="18">
    <source>
        <dbReference type="Proteomes" id="UP000235392"/>
    </source>
</evidence>
<evidence type="ECO:0000313" key="17">
    <source>
        <dbReference type="EMBL" id="PLW19165.1"/>
    </source>
</evidence>
<evidence type="ECO:0000256" key="7">
    <source>
        <dbReference type="ARBA" id="ARBA00022842"/>
    </source>
</evidence>
<feature type="compositionally biased region" description="Pro residues" evidence="15">
    <location>
        <begin position="67"/>
        <end position="84"/>
    </location>
</feature>
<feature type="compositionally biased region" description="Polar residues" evidence="15">
    <location>
        <begin position="50"/>
        <end position="66"/>
    </location>
</feature>
<feature type="region of interest" description="Disordered" evidence="15">
    <location>
        <begin position="892"/>
        <end position="919"/>
    </location>
</feature>
<evidence type="ECO:0000256" key="11">
    <source>
        <dbReference type="ARBA" id="ARBA00022932"/>
    </source>
</evidence>
<dbReference type="GO" id="GO:0005634">
    <property type="term" value="C:nucleus"/>
    <property type="evidence" value="ECO:0007669"/>
    <property type="project" value="UniProtKB-ARBA"/>
</dbReference>
<keyword evidence="1" id="KW-0815">Transposition</keyword>
<keyword evidence="5" id="KW-0255">Endonuclease</keyword>
<evidence type="ECO:0000259" key="16">
    <source>
        <dbReference type="PROSITE" id="PS50994"/>
    </source>
</evidence>
<dbReference type="GO" id="GO:0032196">
    <property type="term" value="P:transposition"/>
    <property type="evidence" value="ECO:0007669"/>
    <property type="project" value="UniProtKB-KW"/>
</dbReference>
<dbReference type="Pfam" id="PF14223">
    <property type="entry name" value="Retrotran_gag_2"/>
    <property type="match status" value="1"/>
</dbReference>
<evidence type="ECO:0000256" key="1">
    <source>
        <dbReference type="ARBA" id="ARBA00022578"/>
    </source>
</evidence>
<dbReference type="EMBL" id="PGCI01000719">
    <property type="protein sequence ID" value="PLW19165.1"/>
    <property type="molecule type" value="Genomic_DNA"/>
</dbReference>
<reference evidence="17 18" key="1">
    <citation type="submission" date="2017-11" db="EMBL/GenBank/DDBJ databases">
        <title>De novo assembly and phasing of dikaryotic genomes from two isolates of Puccinia coronata f. sp. avenae, the causal agent of oat crown rust.</title>
        <authorList>
            <person name="Miller M.E."/>
            <person name="Zhang Y."/>
            <person name="Omidvar V."/>
            <person name="Sperschneider J."/>
            <person name="Schwessinger B."/>
            <person name="Raley C."/>
            <person name="Palmer J.M."/>
            <person name="Garnica D."/>
            <person name="Upadhyaya N."/>
            <person name="Rathjen J."/>
            <person name="Taylor J.M."/>
            <person name="Park R.F."/>
            <person name="Dodds P.N."/>
            <person name="Hirsch C.D."/>
            <person name="Kianian S.F."/>
            <person name="Figueroa M."/>
        </authorList>
    </citation>
    <scope>NUCLEOTIDE SEQUENCE [LARGE SCALE GENOMIC DNA]</scope>
    <source>
        <strain evidence="17">12SD80</strain>
    </source>
</reference>
<dbReference type="Proteomes" id="UP000235392">
    <property type="component" value="Unassembled WGS sequence"/>
</dbReference>
<comment type="caution">
    <text evidence="17">The sequence shown here is derived from an EMBL/GenBank/DDBJ whole genome shotgun (WGS) entry which is preliminary data.</text>
</comment>
<gene>
    <name evidence="17" type="ORF">PCASD_20533</name>
</gene>
<feature type="region of interest" description="Disordered" evidence="15">
    <location>
        <begin position="50"/>
        <end position="150"/>
    </location>
</feature>
<keyword evidence="6" id="KW-0378">Hydrolase</keyword>
<dbReference type="InterPro" id="IPR001584">
    <property type="entry name" value="Integrase_cat-core"/>
</dbReference>
<dbReference type="Gene3D" id="3.30.420.10">
    <property type="entry name" value="Ribonuclease H-like superfamily/Ribonuclease H"/>
    <property type="match status" value="1"/>
</dbReference>
<evidence type="ECO:0000256" key="4">
    <source>
        <dbReference type="ARBA" id="ARBA00022723"/>
    </source>
</evidence>
<keyword evidence="3" id="KW-0540">Nuclease</keyword>
<comment type="catalytic activity">
    <reaction evidence="13">
        <text>DNA(n) + a 2'-deoxyribonucleoside 5'-triphosphate = DNA(n+1) + diphosphate</text>
        <dbReference type="Rhea" id="RHEA:22508"/>
        <dbReference type="Rhea" id="RHEA-COMP:17339"/>
        <dbReference type="Rhea" id="RHEA-COMP:17340"/>
        <dbReference type="ChEBI" id="CHEBI:33019"/>
        <dbReference type="ChEBI" id="CHEBI:61560"/>
        <dbReference type="ChEBI" id="CHEBI:173112"/>
        <dbReference type="EC" id="2.7.7.49"/>
    </reaction>
</comment>
<keyword evidence="11" id="KW-0808">Transferase</keyword>
<feature type="domain" description="Integrase catalytic" evidence="16">
    <location>
        <begin position="791"/>
        <end position="892"/>
    </location>
</feature>
<keyword evidence="12" id="KW-0233">DNA recombination</keyword>
<evidence type="ECO:0000256" key="13">
    <source>
        <dbReference type="ARBA" id="ARBA00048173"/>
    </source>
</evidence>
<accession>A0A2N5T131</accession>
<dbReference type="GO" id="GO:0004519">
    <property type="term" value="F:endonuclease activity"/>
    <property type="evidence" value="ECO:0007669"/>
    <property type="project" value="UniProtKB-KW"/>
</dbReference>